<dbReference type="InterPro" id="IPR006015">
    <property type="entry name" value="Universal_stress_UspA"/>
</dbReference>
<dbReference type="Proteomes" id="UP000297713">
    <property type="component" value="Unassembled WGS sequence"/>
</dbReference>
<dbReference type="InterPro" id="IPR014729">
    <property type="entry name" value="Rossmann-like_a/b/a_fold"/>
</dbReference>
<dbReference type="PRINTS" id="PR01438">
    <property type="entry name" value="UNVRSLSTRESS"/>
</dbReference>
<dbReference type="EMBL" id="LXQC01000067">
    <property type="protein sequence ID" value="TFE71580.1"/>
    <property type="molecule type" value="Genomic_DNA"/>
</dbReference>
<organism evidence="3 4">
    <name type="scientific">Methylacidiphilum caldifontis</name>
    <dbReference type="NCBI Taxonomy" id="2795386"/>
    <lineage>
        <taxon>Bacteria</taxon>
        <taxon>Pseudomonadati</taxon>
        <taxon>Verrucomicrobiota</taxon>
        <taxon>Methylacidiphilae</taxon>
        <taxon>Methylacidiphilales</taxon>
        <taxon>Methylacidiphilaceae</taxon>
        <taxon>Methylacidiphilum (ex Ratnadevi et al. 2023)</taxon>
    </lineage>
</organism>
<evidence type="ECO:0000313" key="4">
    <source>
        <dbReference type="Proteomes" id="UP000297713"/>
    </source>
</evidence>
<dbReference type="AlphaFoldDB" id="A0A4Y8PH78"/>
<dbReference type="Pfam" id="PF00582">
    <property type="entry name" value="Usp"/>
    <property type="match status" value="1"/>
</dbReference>
<protein>
    <submittedName>
        <fullName evidence="3">Universal stress protein UspA</fullName>
    </submittedName>
</protein>
<evidence type="ECO:0000259" key="2">
    <source>
        <dbReference type="Pfam" id="PF00582"/>
    </source>
</evidence>
<dbReference type="PANTHER" id="PTHR43010">
    <property type="entry name" value="UNIVERSAL STRESS PROTEIN SLR1230"/>
    <property type="match status" value="1"/>
</dbReference>
<dbReference type="PANTHER" id="PTHR43010:SF1">
    <property type="entry name" value="USPA DOMAIN-CONTAINING PROTEIN"/>
    <property type="match status" value="1"/>
</dbReference>
<feature type="domain" description="UspA" evidence="2">
    <location>
        <begin position="7"/>
        <end position="134"/>
    </location>
</feature>
<evidence type="ECO:0000313" key="3">
    <source>
        <dbReference type="EMBL" id="TFE71580.1"/>
    </source>
</evidence>
<dbReference type="OrthoDB" id="516822at2"/>
<gene>
    <name evidence="3" type="ORF">A7Q10_10895</name>
</gene>
<proteinExistence type="inferred from homology"/>
<dbReference type="SUPFAM" id="SSF52402">
    <property type="entry name" value="Adenine nucleotide alpha hydrolases-like"/>
    <property type="match status" value="1"/>
</dbReference>
<accession>A0A4Y8PH78</accession>
<comment type="caution">
    <text evidence="3">The sequence shown here is derived from an EMBL/GenBank/DDBJ whole genome shotgun (WGS) entry which is preliminary data.</text>
</comment>
<sequence length="139" mass="14791">MGKAVSVILATDGSPAALAAARWLNRFAAPDWTHITLLTVMTINSADAVEDALDEARRRAERALERTEQVITCCPPINTVSVIGTPARAIVDYAVHHQADLIVLGRRGHSPLGNLLGSVSFAVIQHSPIPVTVVGSHDK</sequence>
<dbReference type="Gene3D" id="3.40.50.620">
    <property type="entry name" value="HUPs"/>
    <property type="match status" value="1"/>
</dbReference>
<dbReference type="CDD" id="cd00293">
    <property type="entry name" value="USP-like"/>
    <property type="match status" value="1"/>
</dbReference>
<dbReference type="RefSeq" id="WP_134439189.1">
    <property type="nucleotide sequence ID" value="NZ_LXQC01000067.1"/>
</dbReference>
<dbReference type="InterPro" id="IPR006016">
    <property type="entry name" value="UspA"/>
</dbReference>
<keyword evidence="4" id="KW-1185">Reference proteome</keyword>
<evidence type="ECO:0000256" key="1">
    <source>
        <dbReference type="ARBA" id="ARBA00008791"/>
    </source>
</evidence>
<reference evidence="3 4" key="1">
    <citation type="submission" date="2016-05" db="EMBL/GenBank/DDBJ databases">
        <title>Diversity and Homogeneity among Thermoacidophilic Verrucomicrobia Methanotrophs Linked with Geographical Origin.</title>
        <authorList>
            <person name="Erikstad H.-A."/>
            <person name="Smestad N.B."/>
            <person name="Ceballos R.M."/>
            <person name="Birkeland N.-K."/>
        </authorList>
    </citation>
    <scope>NUCLEOTIDE SEQUENCE [LARGE SCALE GENOMIC DNA]</scope>
    <source>
        <strain evidence="3 4">Phi</strain>
    </source>
</reference>
<comment type="similarity">
    <text evidence="1">Belongs to the universal stress protein A family.</text>
</comment>
<name>A0A4Y8PH78_9BACT</name>
<dbReference type="InterPro" id="IPR051688">
    <property type="entry name" value="USP_A"/>
</dbReference>